<feature type="region of interest" description="Disordered" evidence="1">
    <location>
        <begin position="1"/>
        <end position="20"/>
    </location>
</feature>
<protein>
    <recommendedName>
        <fullName evidence="5">MSHA biogenesis protein MshF</fullName>
    </recommendedName>
</protein>
<proteinExistence type="predicted"/>
<gene>
    <name evidence="3" type="ORF">CWE08_02125</name>
</gene>
<comment type="caution">
    <text evidence="3">The sequence shown here is derived from an EMBL/GenBank/DDBJ whole genome shotgun (WGS) entry which is preliminary data.</text>
</comment>
<keyword evidence="2" id="KW-0472">Membrane</keyword>
<accession>A0A432W2M6</accession>
<keyword evidence="2" id="KW-1133">Transmembrane helix</keyword>
<keyword evidence="2" id="KW-0812">Transmembrane</keyword>
<evidence type="ECO:0000313" key="4">
    <source>
        <dbReference type="Proteomes" id="UP000288395"/>
    </source>
</evidence>
<evidence type="ECO:0000256" key="1">
    <source>
        <dbReference type="SAM" id="MobiDB-lite"/>
    </source>
</evidence>
<dbReference type="AlphaFoldDB" id="A0A432W2M6"/>
<sequence>MDEERRKRSRSATSSAASAQKVTLPLKTTSTAAASTSSTLGIALIISLASMVVVGVLMRGALMNMFSEDTAGWRETEFDAAASRFQTHVMLAHVEWIRLSEPSQVALEVRGDTFTQVPMGANGWPVGRNGEVSGNGMCQDIWELLAEPGTMRGSMRTEWAEQGNRAFCEFYYDGTLRFRYQPSNGQIYHELKTE</sequence>
<dbReference type="OrthoDB" id="6400587at2"/>
<keyword evidence="4" id="KW-1185">Reference proteome</keyword>
<organism evidence="3 4">
    <name type="scientific">Aliidiomarina iranensis</name>
    <dbReference type="NCBI Taxonomy" id="1434071"/>
    <lineage>
        <taxon>Bacteria</taxon>
        <taxon>Pseudomonadati</taxon>
        <taxon>Pseudomonadota</taxon>
        <taxon>Gammaproteobacteria</taxon>
        <taxon>Alteromonadales</taxon>
        <taxon>Idiomarinaceae</taxon>
        <taxon>Aliidiomarina</taxon>
    </lineage>
</organism>
<dbReference type="EMBL" id="PIPJ01000001">
    <property type="protein sequence ID" value="RUO23465.1"/>
    <property type="molecule type" value="Genomic_DNA"/>
</dbReference>
<dbReference type="RefSeq" id="WP_126765138.1">
    <property type="nucleotide sequence ID" value="NZ_PIPJ01000001.1"/>
</dbReference>
<evidence type="ECO:0000313" key="3">
    <source>
        <dbReference type="EMBL" id="RUO23465.1"/>
    </source>
</evidence>
<feature type="transmembrane region" description="Helical" evidence="2">
    <location>
        <begin position="40"/>
        <end position="58"/>
    </location>
</feature>
<evidence type="ECO:0000256" key="2">
    <source>
        <dbReference type="SAM" id="Phobius"/>
    </source>
</evidence>
<evidence type="ECO:0008006" key="5">
    <source>
        <dbReference type="Google" id="ProtNLM"/>
    </source>
</evidence>
<reference evidence="4" key="1">
    <citation type="journal article" date="2018" name="Front. Microbiol.">
        <title>Genome-Based Analysis Reveals the Taxonomy and Diversity of the Family Idiomarinaceae.</title>
        <authorList>
            <person name="Liu Y."/>
            <person name="Lai Q."/>
            <person name="Shao Z."/>
        </authorList>
    </citation>
    <scope>NUCLEOTIDE SEQUENCE [LARGE SCALE GENOMIC DNA]</scope>
    <source>
        <strain evidence="4">GBPy7</strain>
    </source>
</reference>
<dbReference type="Proteomes" id="UP000288395">
    <property type="component" value="Unassembled WGS sequence"/>
</dbReference>
<name>A0A432W2M6_9GAMM</name>